<proteinExistence type="predicted"/>
<evidence type="ECO:0000256" key="1">
    <source>
        <dbReference type="SAM" id="Phobius"/>
    </source>
</evidence>
<keyword evidence="1" id="KW-0812">Transmembrane</keyword>
<evidence type="ECO:0000313" key="3">
    <source>
        <dbReference type="Proteomes" id="UP000004217"/>
    </source>
</evidence>
<dbReference type="RefSeq" id="WP_007490859.1">
    <property type="nucleotide sequence ID" value="NZ_AGBF01000002.1"/>
</dbReference>
<dbReference type="PATRIC" id="fig|700597.3.peg.288"/>
<feature type="transmembrane region" description="Helical" evidence="1">
    <location>
        <begin position="12"/>
        <end position="28"/>
    </location>
</feature>
<evidence type="ECO:0000313" key="2">
    <source>
        <dbReference type="EMBL" id="EGX61578.1"/>
    </source>
</evidence>
<keyword evidence="3" id="KW-1185">Reference proteome</keyword>
<dbReference type="EMBL" id="AGBF01000002">
    <property type="protein sequence ID" value="EGX61578.1"/>
    <property type="molecule type" value="Genomic_DNA"/>
</dbReference>
<protein>
    <submittedName>
        <fullName evidence="2">Uncharacterized protein</fullName>
    </submittedName>
</protein>
<organism evidence="2 3">
    <name type="scientific">Streptomyces zinciresistens K42</name>
    <dbReference type="NCBI Taxonomy" id="700597"/>
    <lineage>
        <taxon>Bacteria</taxon>
        <taxon>Bacillati</taxon>
        <taxon>Actinomycetota</taxon>
        <taxon>Actinomycetes</taxon>
        <taxon>Kitasatosporales</taxon>
        <taxon>Streptomycetaceae</taxon>
        <taxon>Streptomyces</taxon>
    </lineage>
</organism>
<gene>
    <name evidence="2" type="ORF">SZN_01524</name>
</gene>
<comment type="caution">
    <text evidence="2">The sequence shown here is derived from an EMBL/GenBank/DDBJ whole genome shotgun (WGS) entry which is preliminary data.</text>
</comment>
<accession>G2G4A3</accession>
<keyword evidence="1" id="KW-1133">Transmembrane helix</keyword>
<name>G2G4A3_9ACTN</name>
<dbReference type="AlphaFoldDB" id="G2G4A3"/>
<dbReference type="Proteomes" id="UP000004217">
    <property type="component" value="Unassembled WGS sequence"/>
</dbReference>
<sequence length="46" mass="5063">MDIAYKASSVPAVAAEVALAAVLVFQIWRRQRHGSTRPLLSPEVTR</sequence>
<keyword evidence="1" id="KW-0472">Membrane</keyword>
<reference evidence="2 3" key="1">
    <citation type="submission" date="2011-08" db="EMBL/GenBank/DDBJ databases">
        <authorList>
            <person name="Lin Y."/>
            <person name="Hao X."/>
            <person name="Johnstone L."/>
            <person name="Miller S.J."/>
            <person name="Wei G."/>
            <person name="Rensing C."/>
        </authorList>
    </citation>
    <scope>NUCLEOTIDE SEQUENCE [LARGE SCALE GENOMIC DNA]</scope>
    <source>
        <strain evidence="2 3">K42</strain>
    </source>
</reference>